<feature type="compositionally biased region" description="Pro residues" evidence="2">
    <location>
        <begin position="240"/>
        <end position="250"/>
    </location>
</feature>
<evidence type="ECO:0000259" key="3">
    <source>
        <dbReference type="PROSITE" id="PS50158"/>
    </source>
</evidence>
<dbReference type="SMART" id="SM00343">
    <property type="entry name" value="ZnF_C2HC"/>
    <property type="match status" value="2"/>
</dbReference>
<organism evidence="4 5">
    <name type="scientific">Arabidopsis thaliana x Arabidopsis arenosa</name>
    <dbReference type="NCBI Taxonomy" id="1240361"/>
    <lineage>
        <taxon>Eukaryota</taxon>
        <taxon>Viridiplantae</taxon>
        <taxon>Streptophyta</taxon>
        <taxon>Embryophyta</taxon>
        <taxon>Tracheophyta</taxon>
        <taxon>Spermatophyta</taxon>
        <taxon>Magnoliopsida</taxon>
        <taxon>eudicotyledons</taxon>
        <taxon>Gunneridae</taxon>
        <taxon>Pentapetalae</taxon>
        <taxon>rosids</taxon>
        <taxon>malvids</taxon>
        <taxon>Brassicales</taxon>
        <taxon>Brassicaceae</taxon>
        <taxon>Camelineae</taxon>
        <taxon>Arabidopsis</taxon>
    </lineage>
</organism>
<protein>
    <submittedName>
        <fullName evidence="4">Zinc finger CCHC-type</fullName>
    </submittedName>
</protein>
<evidence type="ECO:0000313" key="4">
    <source>
        <dbReference type="EMBL" id="KAG7627220.1"/>
    </source>
</evidence>
<dbReference type="PANTHER" id="PTHR36369">
    <property type="entry name" value="TRANSMEMBRANE PROTEIN"/>
    <property type="match status" value="1"/>
</dbReference>
<dbReference type="AlphaFoldDB" id="A0A8T2EXZ6"/>
<evidence type="ECO:0000256" key="1">
    <source>
        <dbReference type="PROSITE-ProRule" id="PRU00047"/>
    </source>
</evidence>
<dbReference type="Proteomes" id="UP000694240">
    <property type="component" value="Chromosome 3"/>
</dbReference>
<keyword evidence="1" id="KW-0863">Zinc-finger</keyword>
<keyword evidence="5" id="KW-1185">Reference proteome</keyword>
<evidence type="ECO:0000313" key="5">
    <source>
        <dbReference type="Proteomes" id="UP000694240"/>
    </source>
</evidence>
<reference evidence="4 5" key="1">
    <citation type="submission" date="2020-12" db="EMBL/GenBank/DDBJ databases">
        <title>Concerted genomic and epigenomic changes stabilize Arabidopsis allopolyploids.</title>
        <authorList>
            <person name="Chen Z."/>
        </authorList>
    </citation>
    <scope>NUCLEOTIDE SEQUENCE [LARGE SCALE GENOMIC DNA]</scope>
    <source>
        <strain evidence="4">Allo738</strain>
        <tissue evidence="4">Leaf</tissue>
    </source>
</reference>
<dbReference type="GO" id="GO:0003676">
    <property type="term" value="F:nucleic acid binding"/>
    <property type="evidence" value="ECO:0007669"/>
    <property type="project" value="InterPro"/>
</dbReference>
<accession>A0A8T2EXZ6</accession>
<sequence>MATLDSPLEVLAFDYVNFVFNNLWTWIAVVTAAVSFWRIRATTTTTTSGGGRDNGLIDESFLEPPKTQATKAALLMETKPPRVKVTETEDWSLLLCKDGVTKGKLTVYYEEEIDGEREEDDGETTAVKYGGGESGEWWERWERVVKMRNGDEGWYRYVDLTVINGNVVRLWDANRVRNGGWVSVQLDVPVGDQATINASLLGQIQGMRGMFEELMNRIRQATPAAAGAQQPQENVLPEQQQPPPPPPPPSAQMLLENNFENARCPVEFQKDIIVHFLREEASHWWDGVLGNTPVQHVIFWEDFREEFNRKFFPQEAMDSLEDDFEELRKDTKTVRENEREFSHLSRFSVRAGRGEQSVIRRLMRGLRPDILTRCASREFFSMIDLVEKAARIESGLVLEAKYLKNTQARTTQVVGSQKRTWDNRKCFQCGEVGHIRENCPEGNNNCRKCGQPGHYARECTTFIAEGNQRNINDGNQTLPKRQAIGPRVYAVERKGLDVEQDKV</sequence>
<proteinExistence type="predicted"/>
<dbReference type="Pfam" id="PF00098">
    <property type="entry name" value="zf-CCHC"/>
    <property type="match status" value="2"/>
</dbReference>
<feature type="compositionally biased region" description="Low complexity" evidence="2">
    <location>
        <begin position="222"/>
        <end position="239"/>
    </location>
</feature>
<feature type="region of interest" description="Disordered" evidence="2">
    <location>
        <begin position="222"/>
        <end position="253"/>
    </location>
</feature>
<keyword evidence="1" id="KW-0479">Metal-binding</keyword>
<evidence type="ECO:0000256" key="2">
    <source>
        <dbReference type="SAM" id="MobiDB-lite"/>
    </source>
</evidence>
<dbReference type="PANTHER" id="PTHR36369:SF1">
    <property type="entry name" value="TRANSMEMBRANE PROTEIN"/>
    <property type="match status" value="1"/>
</dbReference>
<keyword evidence="1" id="KW-0862">Zinc</keyword>
<dbReference type="InterPro" id="IPR001878">
    <property type="entry name" value="Znf_CCHC"/>
</dbReference>
<feature type="domain" description="CCHC-type" evidence="3">
    <location>
        <begin position="446"/>
        <end position="459"/>
    </location>
</feature>
<dbReference type="GO" id="GO:0008270">
    <property type="term" value="F:zinc ion binding"/>
    <property type="evidence" value="ECO:0007669"/>
    <property type="project" value="UniProtKB-KW"/>
</dbReference>
<gene>
    <name evidence="4" type="ORF">ISN45_At03g035230</name>
</gene>
<comment type="caution">
    <text evidence="4">The sequence shown here is derived from an EMBL/GenBank/DDBJ whole genome shotgun (WGS) entry which is preliminary data.</text>
</comment>
<feature type="domain" description="CCHC-type" evidence="3">
    <location>
        <begin position="424"/>
        <end position="441"/>
    </location>
</feature>
<dbReference type="EMBL" id="JAEFBK010000003">
    <property type="protein sequence ID" value="KAG7627220.1"/>
    <property type="molecule type" value="Genomic_DNA"/>
</dbReference>
<dbReference type="Pfam" id="PF03732">
    <property type="entry name" value="Retrotrans_gag"/>
    <property type="match status" value="1"/>
</dbReference>
<dbReference type="InterPro" id="IPR005162">
    <property type="entry name" value="Retrotrans_gag_dom"/>
</dbReference>
<name>A0A8T2EXZ6_9BRAS</name>
<dbReference type="PROSITE" id="PS50158">
    <property type="entry name" value="ZF_CCHC"/>
    <property type="match status" value="2"/>
</dbReference>